<keyword evidence="1" id="KW-1133">Transmembrane helix</keyword>
<dbReference type="RefSeq" id="WP_213653749.1">
    <property type="nucleotide sequence ID" value="NZ_BOSL01000001.1"/>
</dbReference>
<feature type="domain" description="TcaA 4th" evidence="4">
    <location>
        <begin position="298"/>
        <end position="365"/>
    </location>
</feature>
<accession>A0ABQ4M6N5</accession>
<sequence length="514" mass="56787">MSYCIECGTKLEAQVKFCPECGAPVEQIEPANAPAAAAPSPVVEPAAETSTPVVEPANIPAYVPAQSLPEQEAKIEWKKGAGSFLSWIKRRKWIVIGVLAFVVILGGLYATGAYLTDGNRLVAKFEKALKDGDAETLASMLQPGEKSLVIDKDSVKPLLDYLKDDTFNRAAVAEDLRAQVKLYKQKKDAMMAMGSYDDSIVKVKKTGKRLLFYNDYALVVTPFYPYVTTTYAGTKITVNGKELVTSKEEYYGDKVGPVMPGKHTFKAKYTGDYASMEAEKTLTLSDPIAYYDVDLDLDGNYIRVASNYEDAAIFIDGKDTGLTHGDYADIGPILVDGSSEAYAEKEFPWGVVKSEVFPIDTDYIQADLEPENEAFRESVKSATQGFFQELATALSSQDTSSASHMSGEVKQAVDYLIQEMQAQNIVYDGKVNKVVFDMSSIELLEWGEDLRANVSVQAHFSQSFSLSEDPNASASEDTIFNQACELTYKDGQWIVTDFYDEYYFNDADTEEMMM</sequence>
<dbReference type="Pfam" id="PF13240">
    <property type="entry name" value="Zn_Ribbon_1"/>
    <property type="match status" value="1"/>
</dbReference>
<name>A0ABQ4M6N5_9BACL</name>
<feature type="domain" description="TcaA second" evidence="3">
    <location>
        <begin position="119"/>
        <end position="220"/>
    </location>
</feature>
<protein>
    <recommendedName>
        <fullName evidence="8">Zinc-ribbon domain-containing protein</fullName>
    </recommendedName>
</protein>
<dbReference type="PANTHER" id="PTHR40038">
    <property type="entry name" value="MEMBRANE-ASSOCIATED PROTEIN TCAA"/>
    <property type="match status" value="1"/>
</dbReference>
<dbReference type="InterPro" id="IPR026870">
    <property type="entry name" value="Zinc_ribbon_dom"/>
</dbReference>
<evidence type="ECO:0000259" key="3">
    <source>
        <dbReference type="Pfam" id="PF22813"/>
    </source>
</evidence>
<dbReference type="Proteomes" id="UP000679992">
    <property type="component" value="Unassembled WGS sequence"/>
</dbReference>
<keyword evidence="7" id="KW-1185">Reference proteome</keyword>
<evidence type="ECO:0000259" key="5">
    <source>
        <dbReference type="Pfam" id="PF25155"/>
    </source>
</evidence>
<reference evidence="6 7" key="1">
    <citation type="submission" date="2021-03" db="EMBL/GenBank/DDBJ databases">
        <title>Antimicrobial resistance genes in bacteria isolated from Japanese honey, and their potential for conferring macrolide and lincosamide resistance in the American foulbrood pathogen Paenibacillus larvae.</title>
        <authorList>
            <person name="Okamoto M."/>
            <person name="Kumagai M."/>
            <person name="Kanamori H."/>
            <person name="Takamatsu D."/>
        </authorList>
    </citation>
    <scope>NUCLEOTIDE SEQUENCE [LARGE SCALE GENOMIC DNA]</scope>
    <source>
        <strain evidence="6 7">J42TS3</strain>
    </source>
</reference>
<dbReference type="Pfam" id="PF22813">
    <property type="entry name" value="TcaA_2nd"/>
    <property type="match status" value="1"/>
</dbReference>
<organism evidence="6 7">
    <name type="scientific">Paenibacillus vini</name>
    <dbReference type="NCBI Taxonomy" id="1476024"/>
    <lineage>
        <taxon>Bacteria</taxon>
        <taxon>Bacillati</taxon>
        <taxon>Bacillota</taxon>
        <taxon>Bacilli</taxon>
        <taxon>Bacillales</taxon>
        <taxon>Paenibacillaceae</taxon>
        <taxon>Paenibacillus</taxon>
    </lineage>
</organism>
<evidence type="ECO:0000313" key="7">
    <source>
        <dbReference type="Proteomes" id="UP000679992"/>
    </source>
</evidence>
<dbReference type="InterPro" id="IPR054530">
    <property type="entry name" value="TcaA_4th"/>
</dbReference>
<gene>
    <name evidence="6" type="ORF">J42TS3_06700</name>
</gene>
<keyword evidence="1" id="KW-0812">Transmembrane</keyword>
<evidence type="ECO:0000259" key="4">
    <source>
        <dbReference type="Pfam" id="PF22820"/>
    </source>
</evidence>
<comment type="caution">
    <text evidence="6">The sequence shown here is derived from an EMBL/GenBank/DDBJ whole genome shotgun (WGS) entry which is preliminary data.</text>
</comment>
<feature type="domain" description="Zinc-ribbon" evidence="2">
    <location>
        <begin position="3"/>
        <end position="25"/>
    </location>
</feature>
<evidence type="ECO:0000256" key="1">
    <source>
        <dbReference type="SAM" id="Phobius"/>
    </source>
</evidence>
<keyword evidence="1" id="KW-0472">Membrane</keyword>
<dbReference type="Pfam" id="PF25155">
    <property type="entry name" value="NTF2_YvbJ"/>
    <property type="match status" value="1"/>
</dbReference>
<dbReference type="PANTHER" id="PTHR40038:SF1">
    <property type="entry name" value="MEMBRANE-ASSOCIATED PROTEIN TCAA"/>
    <property type="match status" value="1"/>
</dbReference>
<dbReference type="InterPro" id="IPR056902">
    <property type="entry name" value="NTF2_YvbJ"/>
</dbReference>
<feature type="domain" description="YvbJ-like NTF2-like" evidence="5">
    <location>
        <begin position="381"/>
        <end position="498"/>
    </location>
</feature>
<dbReference type="InterPro" id="IPR054529">
    <property type="entry name" value="TcaA_2nd"/>
</dbReference>
<evidence type="ECO:0000313" key="6">
    <source>
        <dbReference type="EMBL" id="GIP51635.1"/>
    </source>
</evidence>
<evidence type="ECO:0000259" key="2">
    <source>
        <dbReference type="Pfam" id="PF13240"/>
    </source>
</evidence>
<proteinExistence type="predicted"/>
<dbReference type="Pfam" id="PF22820">
    <property type="entry name" value="TcaA_3rd_4th"/>
    <property type="match status" value="1"/>
</dbReference>
<feature type="transmembrane region" description="Helical" evidence="1">
    <location>
        <begin position="93"/>
        <end position="115"/>
    </location>
</feature>
<evidence type="ECO:0008006" key="8">
    <source>
        <dbReference type="Google" id="ProtNLM"/>
    </source>
</evidence>
<dbReference type="EMBL" id="BOSL01000001">
    <property type="protein sequence ID" value="GIP51635.1"/>
    <property type="molecule type" value="Genomic_DNA"/>
</dbReference>